<gene>
    <name evidence="1" type="ordered locus">Cycma_1252</name>
</gene>
<organism evidence="1 2">
    <name type="scientific">Cyclobacterium marinum (strain ATCC 25205 / DSM 745 / LMG 13164 / NCIMB 1802)</name>
    <name type="common">Flectobacillus marinus</name>
    <dbReference type="NCBI Taxonomy" id="880070"/>
    <lineage>
        <taxon>Bacteria</taxon>
        <taxon>Pseudomonadati</taxon>
        <taxon>Bacteroidota</taxon>
        <taxon>Cytophagia</taxon>
        <taxon>Cytophagales</taxon>
        <taxon>Cyclobacteriaceae</taxon>
        <taxon>Cyclobacterium</taxon>
    </lineage>
</organism>
<dbReference type="HOGENOM" id="CLU_929792_0_0_10"/>
<dbReference type="eggNOG" id="COG1520">
    <property type="taxonomic scope" value="Bacteria"/>
</dbReference>
<dbReference type="PROSITE" id="PS51257">
    <property type="entry name" value="PROKAR_LIPOPROTEIN"/>
    <property type="match status" value="1"/>
</dbReference>
<keyword evidence="2" id="KW-1185">Reference proteome</keyword>
<name>G0IZI3_CYCMS</name>
<dbReference type="InterPro" id="IPR045383">
    <property type="entry name" value="DUF6528"/>
</dbReference>
<dbReference type="KEGG" id="cmr:Cycma_1252"/>
<dbReference type="AlphaFoldDB" id="G0IZI3"/>
<protein>
    <submittedName>
        <fullName evidence="1">Uncharacterized protein</fullName>
    </submittedName>
</protein>
<evidence type="ECO:0000313" key="1">
    <source>
        <dbReference type="EMBL" id="AEL25024.1"/>
    </source>
</evidence>
<dbReference type="Proteomes" id="UP000001635">
    <property type="component" value="Chromosome"/>
</dbReference>
<dbReference type="STRING" id="880070.Cycma_1252"/>
<dbReference type="Pfam" id="PF20138">
    <property type="entry name" value="DUF6528"/>
    <property type="match status" value="1"/>
</dbReference>
<dbReference type="EMBL" id="CP002955">
    <property type="protein sequence ID" value="AEL25024.1"/>
    <property type="molecule type" value="Genomic_DNA"/>
</dbReference>
<dbReference type="SUPFAM" id="SSF101908">
    <property type="entry name" value="Putative isomerase YbhE"/>
    <property type="match status" value="1"/>
</dbReference>
<sequence length="306" mass="34733">MPILALKIMKPLLLLLSFLWFFSCTGNKNTNTGHGFSQLITCGDEKVAVYEMAPADSLGFVKVWEWTASMSEGLPENFHDYFKTTDECKPIGENQILITSSSGGVALVNRTDKKTVFYAHAPNAHSAEYLPGNKLVVALSTAENGNSIRLYDLDHSDRILFTDSLFSGHGVVWDKENNSLFALGFDQLREYKLEDWDSSQPQLKQVNEWKIPDESGHDLFLTNDRRLLLSTTNSVWQFDIKSSTFSPFPPLEGVHHVKSVNLNTQTGELIYTKGEISWWTHHIYMHLPKKDTLALTNKKIYKVRVM</sequence>
<proteinExistence type="predicted"/>
<evidence type="ECO:0000313" key="2">
    <source>
        <dbReference type="Proteomes" id="UP000001635"/>
    </source>
</evidence>
<reference evidence="2" key="1">
    <citation type="submission" date="2011-07" db="EMBL/GenBank/DDBJ databases">
        <title>The complete genome of Cyclobacterium marinum DSM 745.</title>
        <authorList>
            <person name="Lucas S."/>
            <person name="Han J."/>
            <person name="Lapidus A."/>
            <person name="Bruce D."/>
            <person name="Goodwin L."/>
            <person name="Pitluck S."/>
            <person name="Peters L."/>
            <person name="Kyrpides N."/>
            <person name="Mavromatis K."/>
            <person name="Ivanova N."/>
            <person name="Ovchinnikova G."/>
            <person name="Chertkov O."/>
            <person name="Detter J.C."/>
            <person name="Tapia R."/>
            <person name="Han C."/>
            <person name="Land M."/>
            <person name="Hauser L."/>
            <person name="Markowitz V."/>
            <person name="Cheng J.-F."/>
            <person name="Hugenholtz P."/>
            <person name="Woyke T."/>
            <person name="Wu D."/>
            <person name="Tindall B."/>
            <person name="Schuetze A."/>
            <person name="Brambilla E."/>
            <person name="Klenk H.-P."/>
            <person name="Eisen J.A."/>
        </authorList>
    </citation>
    <scope>NUCLEOTIDE SEQUENCE [LARGE SCALE GENOMIC DNA]</scope>
    <source>
        <strain evidence="2">ATCC 25205 / DSM 745 / LMG 13164 / NCIMB 1802</strain>
    </source>
</reference>
<accession>G0IZI3</accession>